<gene>
    <name evidence="3" type="ORF">SAMN05444354_11655</name>
</gene>
<feature type="chain" id="PRO_5010201978" evidence="2">
    <location>
        <begin position="26"/>
        <end position="188"/>
    </location>
</feature>
<dbReference type="Proteomes" id="UP000182719">
    <property type="component" value="Unassembled WGS sequence"/>
</dbReference>
<feature type="signal peptide" evidence="2">
    <location>
        <begin position="1"/>
        <end position="25"/>
    </location>
</feature>
<name>A0A1H7Y4H7_STIAU</name>
<sequence length="188" mass="19595">MKKTHGFVAYRLLGMVAVLSGSTSALVPGQGPRTEESPPSSLYANASPLEQNAQVLNAENALGPPDETSATVLGLIHASLVLDMGEGEEGTGDLRVYYSGVSIGLATQVEFLKADGSVISRSLLQLAKIRGGNEVAAVKYKNTGIPYRYVRLSGGLLSAYQVDAVMAVSIAAPLPPPAPLPEPLPETH</sequence>
<proteinExistence type="predicted"/>
<reference evidence="4" key="1">
    <citation type="submission" date="2016-10" db="EMBL/GenBank/DDBJ databases">
        <authorList>
            <person name="Varghese N."/>
            <person name="Submissions S."/>
        </authorList>
    </citation>
    <scope>NUCLEOTIDE SEQUENCE [LARGE SCALE GENOMIC DNA]</scope>
    <source>
        <strain evidence="4">DSM 17044</strain>
    </source>
</reference>
<dbReference type="AlphaFoldDB" id="A0A1H7Y4H7"/>
<organism evidence="3 4">
    <name type="scientific">Stigmatella aurantiaca</name>
    <dbReference type="NCBI Taxonomy" id="41"/>
    <lineage>
        <taxon>Bacteria</taxon>
        <taxon>Pseudomonadati</taxon>
        <taxon>Myxococcota</taxon>
        <taxon>Myxococcia</taxon>
        <taxon>Myxococcales</taxon>
        <taxon>Cystobacterineae</taxon>
        <taxon>Archangiaceae</taxon>
        <taxon>Stigmatella</taxon>
    </lineage>
</organism>
<keyword evidence="2" id="KW-0732">Signal</keyword>
<dbReference type="EMBL" id="FOAP01000016">
    <property type="protein sequence ID" value="SEM40238.1"/>
    <property type="molecule type" value="Genomic_DNA"/>
</dbReference>
<dbReference type="OrthoDB" id="5514547at2"/>
<feature type="region of interest" description="Disordered" evidence="1">
    <location>
        <begin position="24"/>
        <end position="44"/>
    </location>
</feature>
<accession>A0A1H7Y4H7</accession>
<keyword evidence="4" id="KW-1185">Reference proteome</keyword>
<evidence type="ECO:0000256" key="2">
    <source>
        <dbReference type="SAM" id="SignalP"/>
    </source>
</evidence>
<evidence type="ECO:0000313" key="4">
    <source>
        <dbReference type="Proteomes" id="UP000182719"/>
    </source>
</evidence>
<protein>
    <submittedName>
        <fullName evidence="3">Uncharacterized protein</fullName>
    </submittedName>
</protein>
<evidence type="ECO:0000256" key="1">
    <source>
        <dbReference type="SAM" id="MobiDB-lite"/>
    </source>
</evidence>
<evidence type="ECO:0000313" key="3">
    <source>
        <dbReference type="EMBL" id="SEM40238.1"/>
    </source>
</evidence>
<dbReference type="RefSeq" id="WP_075009240.1">
    <property type="nucleotide sequence ID" value="NZ_FOAP01000016.1"/>
</dbReference>